<comment type="domain">
    <text evidence="5">The RxLR-dEER motif acts to carry the protein into the host cell cytoplasm through binding to cell surface phosphatidylinositol-3-phosphate.</text>
</comment>
<dbReference type="Pfam" id="PF16810">
    <property type="entry name" value="RXLR"/>
    <property type="match status" value="1"/>
</dbReference>
<reference evidence="6 7" key="1">
    <citation type="journal article" date="2017" name="Genome Biol. Evol.">
        <title>Phytophthora megakarya and P. palmivora, closely related causal agents of cacao black pod rot, underwent increases in genome sizes and gene numbers by different mechanisms.</title>
        <authorList>
            <person name="Ali S.S."/>
            <person name="Shao J."/>
            <person name="Lary D.J."/>
            <person name="Kronmiller B."/>
            <person name="Shen D."/>
            <person name="Strem M.D."/>
            <person name="Amoako-Attah I."/>
            <person name="Akrofi A.Y."/>
            <person name="Begoude B.A."/>
            <person name="Ten Hoopen G.M."/>
            <person name="Coulibaly K."/>
            <person name="Kebe B.I."/>
            <person name="Melnick R.L."/>
            <person name="Guiltinan M.J."/>
            <person name="Tyler B.M."/>
            <person name="Meinhardt L.W."/>
            <person name="Bailey B.A."/>
        </authorList>
    </citation>
    <scope>NUCLEOTIDE SEQUENCE [LARGE SCALE GENOMIC DNA]</scope>
    <source>
        <strain evidence="7">sbr112.9</strain>
    </source>
</reference>
<comment type="subcellular location">
    <subcellularLocation>
        <location evidence="1 5">Secreted</location>
    </subcellularLocation>
</comment>
<proteinExistence type="inferred from homology"/>
<dbReference type="Proteomes" id="UP000237271">
    <property type="component" value="Unassembled WGS sequence"/>
</dbReference>
<dbReference type="OrthoDB" id="125806at2759"/>
<dbReference type="AlphaFoldDB" id="A0A2P4Y7B2"/>
<evidence type="ECO:0000313" key="6">
    <source>
        <dbReference type="EMBL" id="POM73696.1"/>
    </source>
</evidence>
<evidence type="ECO:0000256" key="2">
    <source>
        <dbReference type="ARBA" id="ARBA00010400"/>
    </source>
</evidence>
<dbReference type="EMBL" id="NCKW01005039">
    <property type="protein sequence ID" value="POM73696.1"/>
    <property type="molecule type" value="Genomic_DNA"/>
</dbReference>
<comment type="function">
    <text evidence="5">Effector that suppresses plant defense responses during pathogen infection.</text>
</comment>
<keyword evidence="3 5" id="KW-0964">Secreted</keyword>
<comment type="caution">
    <text evidence="6">The sequence shown here is derived from an EMBL/GenBank/DDBJ whole genome shotgun (WGS) entry which is preliminary data.</text>
</comment>
<evidence type="ECO:0000313" key="7">
    <source>
        <dbReference type="Proteomes" id="UP000237271"/>
    </source>
</evidence>
<name>A0A2P4Y7B2_9STRA</name>
<evidence type="ECO:0000256" key="3">
    <source>
        <dbReference type="ARBA" id="ARBA00022525"/>
    </source>
</evidence>
<comment type="similarity">
    <text evidence="2 5">Belongs to the RxLR effector family.</text>
</comment>
<gene>
    <name evidence="6" type="ORF">PHPALM_9437</name>
</gene>
<accession>A0A2P4Y7B2</accession>
<sequence length="136" mass="15519">MRLFNMTLVVLAATLLASGTAVSNADQASLLNVNVDHSSRVLSGEDKNFLRRHPTEHDEEERGGGTNMFAALKLQRMKEDLDYRLKVFARWRYYGKSVDDAKEHATKHLATAYKNFLNSQTRSGLEMNPLRIHRQN</sequence>
<keyword evidence="4 5" id="KW-0732">Signal</keyword>
<evidence type="ECO:0000256" key="5">
    <source>
        <dbReference type="RuleBase" id="RU367124"/>
    </source>
</evidence>
<feature type="signal peptide" evidence="5">
    <location>
        <begin position="1"/>
        <end position="21"/>
    </location>
</feature>
<feature type="chain" id="PRO_5028522332" description="RxLR effector protein" evidence="5">
    <location>
        <begin position="22"/>
        <end position="136"/>
    </location>
</feature>
<evidence type="ECO:0000256" key="1">
    <source>
        <dbReference type="ARBA" id="ARBA00004613"/>
    </source>
</evidence>
<dbReference type="InterPro" id="IPR031825">
    <property type="entry name" value="RXLR"/>
</dbReference>
<organism evidence="6 7">
    <name type="scientific">Phytophthora palmivora</name>
    <dbReference type="NCBI Taxonomy" id="4796"/>
    <lineage>
        <taxon>Eukaryota</taxon>
        <taxon>Sar</taxon>
        <taxon>Stramenopiles</taxon>
        <taxon>Oomycota</taxon>
        <taxon>Peronosporomycetes</taxon>
        <taxon>Peronosporales</taxon>
        <taxon>Peronosporaceae</taxon>
        <taxon>Phytophthora</taxon>
    </lineage>
</organism>
<keyword evidence="7" id="KW-1185">Reference proteome</keyword>
<protein>
    <recommendedName>
        <fullName evidence="5">RxLR effector protein</fullName>
    </recommendedName>
</protein>
<evidence type="ECO:0000256" key="4">
    <source>
        <dbReference type="ARBA" id="ARBA00022729"/>
    </source>
</evidence>
<dbReference type="GO" id="GO:0005576">
    <property type="term" value="C:extracellular region"/>
    <property type="evidence" value="ECO:0007669"/>
    <property type="project" value="UniProtKB-SubCell"/>
</dbReference>